<feature type="region of interest" description="Disordered" evidence="1">
    <location>
        <begin position="1"/>
        <end position="36"/>
    </location>
</feature>
<organism evidence="2 3">
    <name type="scientific">Gossypium barbadense</name>
    <name type="common">Sea Island cotton</name>
    <name type="synonym">Hibiscus barbadensis</name>
    <dbReference type="NCBI Taxonomy" id="3634"/>
    <lineage>
        <taxon>Eukaryota</taxon>
        <taxon>Viridiplantae</taxon>
        <taxon>Streptophyta</taxon>
        <taxon>Embryophyta</taxon>
        <taxon>Tracheophyta</taxon>
        <taxon>Spermatophyta</taxon>
        <taxon>Magnoliopsida</taxon>
        <taxon>eudicotyledons</taxon>
        <taxon>Gunneridae</taxon>
        <taxon>Pentapetalae</taxon>
        <taxon>rosids</taxon>
        <taxon>malvids</taxon>
        <taxon>Malvales</taxon>
        <taxon>Malvaceae</taxon>
        <taxon>Malvoideae</taxon>
        <taxon>Gossypium</taxon>
    </lineage>
</organism>
<proteinExistence type="predicted"/>
<evidence type="ECO:0000313" key="3">
    <source>
        <dbReference type="Proteomes" id="UP000239757"/>
    </source>
</evidence>
<protein>
    <submittedName>
        <fullName evidence="2">Uncharacterized protein</fullName>
    </submittedName>
</protein>
<evidence type="ECO:0000256" key="1">
    <source>
        <dbReference type="SAM" id="MobiDB-lite"/>
    </source>
</evidence>
<dbReference type="EMBL" id="KZ663608">
    <property type="protein sequence ID" value="PPS11327.1"/>
    <property type="molecule type" value="Genomic_DNA"/>
</dbReference>
<accession>A0A2P5Y6X6</accession>
<reference evidence="2 3" key="1">
    <citation type="submission" date="2015-01" db="EMBL/GenBank/DDBJ databases">
        <title>Genome of allotetraploid Gossypium barbadense reveals genomic plasticity and fiber elongation in cotton evolution.</title>
        <authorList>
            <person name="Chen X."/>
            <person name="Liu X."/>
            <person name="Zhao B."/>
            <person name="Zheng H."/>
            <person name="Hu Y."/>
            <person name="Lu G."/>
            <person name="Yang C."/>
            <person name="Chen J."/>
            <person name="Shan C."/>
            <person name="Zhang L."/>
            <person name="Zhou Y."/>
            <person name="Wang L."/>
            <person name="Guo W."/>
            <person name="Bai Y."/>
            <person name="Ruan J."/>
            <person name="Shangguan X."/>
            <person name="Mao Y."/>
            <person name="Jiang J."/>
            <person name="Zhu Y."/>
            <person name="Lei J."/>
            <person name="Kang H."/>
            <person name="Chen S."/>
            <person name="He X."/>
            <person name="Wang R."/>
            <person name="Wang Y."/>
            <person name="Chen J."/>
            <person name="Wang L."/>
            <person name="Yu S."/>
            <person name="Wang B."/>
            <person name="Wei J."/>
            <person name="Song S."/>
            <person name="Lu X."/>
            <person name="Gao Z."/>
            <person name="Gu W."/>
            <person name="Deng X."/>
            <person name="Ma D."/>
            <person name="Wang S."/>
            <person name="Liang W."/>
            <person name="Fang L."/>
            <person name="Cai C."/>
            <person name="Zhu X."/>
            <person name="Zhou B."/>
            <person name="Zhang Y."/>
            <person name="Chen Z."/>
            <person name="Xu S."/>
            <person name="Zhu R."/>
            <person name="Wang S."/>
            <person name="Zhang T."/>
            <person name="Zhao G."/>
        </authorList>
    </citation>
    <scope>NUCLEOTIDE SEQUENCE [LARGE SCALE GENOMIC DNA]</scope>
    <source>
        <strain evidence="3">cv. Xinhai21</strain>
        <tissue evidence="2">Leaf</tissue>
    </source>
</reference>
<feature type="region of interest" description="Disordered" evidence="1">
    <location>
        <begin position="50"/>
        <end position="70"/>
    </location>
</feature>
<dbReference type="Proteomes" id="UP000239757">
    <property type="component" value="Unassembled WGS sequence"/>
</dbReference>
<feature type="compositionally biased region" description="Low complexity" evidence="1">
    <location>
        <begin position="50"/>
        <end position="60"/>
    </location>
</feature>
<evidence type="ECO:0000313" key="2">
    <source>
        <dbReference type="EMBL" id="PPS11327.1"/>
    </source>
</evidence>
<gene>
    <name evidence="2" type="ORF">GOBAR_AA09318</name>
</gene>
<name>A0A2P5Y6X6_GOSBA</name>
<dbReference type="AlphaFoldDB" id="A0A2P5Y6X6"/>
<sequence>MEDHRHFYASVSNADHGVNPARAHQQSTENPRGDGTGRLVIVHIMFSSRPSVRSPRRSTGSGRGFGEGPVTALVGETRARPTVGEGRWVVGRHRQQAWLRAVLTASCATKVLKGRVKREDSTWRSRASNSSLDWSFPCNRGWNKGLQMGQFLPGPPHGSIFLQANIIYHSIYSAGPHFSGILRHTALFCCGNWISKVGGDRTDLLLRELGVFEGADVFAIWHILCQVAADSIVGFAIKDTFPVCRALRATLKTEKITEEQSASIVIVQRSAFLQSSMCEMHISQEIDL</sequence>